<keyword evidence="5 6" id="KW-0560">Oxidoreductase</keyword>
<dbReference type="InterPro" id="IPR038299">
    <property type="entry name" value="DAO_C_sf"/>
</dbReference>
<dbReference type="InterPro" id="IPR031656">
    <property type="entry name" value="DAO_C"/>
</dbReference>
<comment type="cofactor">
    <cofactor evidence="1 6">
        <name>FAD</name>
        <dbReference type="ChEBI" id="CHEBI:57692"/>
    </cofactor>
</comment>
<comment type="similarity">
    <text evidence="2 6">Belongs to the FAD-dependent glycerol-3-phosphate dehydrogenase family.</text>
</comment>
<evidence type="ECO:0000256" key="4">
    <source>
        <dbReference type="ARBA" id="ARBA00022827"/>
    </source>
</evidence>
<feature type="compositionally biased region" description="Basic and acidic residues" evidence="7">
    <location>
        <begin position="539"/>
        <end position="555"/>
    </location>
</feature>
<evidence type="ECO:0000256" key="3">
    <source>
        <dbReference type="ARBA" id="ARBA00022630"/>
    </source>
</evidence>
<evidence type="ECO:0000256" key="7">
    <source>
        <dbReference type="SAM" id="MobiDB-lite"/>
    </source>
</evidence>
<evidence type="ECO:0000256" key="6">
    <source>
        <dbReference type="RuleBase" id="RU361217"/>
    </source>
</evidence>
<dbReference type="Gene3D" id="3.50.50.60">
    <property type="entry name" value="FAD/NAD(P)-binding domain"/>
    <property type="match status" value="1"/>
</dbReference>
<dbReference type="RefSeq" id="WP_070912309.1">
    <property type="nucleotide sequence ID" value="NZ_MLIC01000005.1"/>
</dbReference>
<keyword evidence="11" id="KW-1185">Reference proteome</keyword>
<evidence type="ECO:0000259" key="9">
    <source>
        <dbReference type="Pfam" id="PF16901"/>
    </source>
</evidence>
<dbReference type="InterPro" id="IPR036188">
    <property type="entry name" value="FAD/NAD-bd_sf"/>
</dbReference>
<dbReference type="PROSITE" id="PS00978">
    <property type="entry name" value="FAD_G3PDH_2"/>
    <property type="match status" value="1"/>
</dbReference>
<sequence length="576" mass="62452">MSDKIEPLSPAGRAQALARLEAEELDILVIGGGVTGSGIALDAITRGLTTGLVEARDYAAGTSSRSSKLFHGGLRYLEQFNFSLVFEALRERQLVLKTLAPHLAHPVPFLYPLSAPVIDRAYAGLGIGVYDIMGAGRGVPSHMRHLGRHKTIEAFPSVNRANVRGAIKFYEGQVDDARHTMTLARTAARYGAVCATSTRVIGFLRERDEVVGVRVRDLESGREFEVRARQTINAAGVWTDEIQQMVGGRGQFNVRASKGVHILVPRARINSSAGIITRTEKSLLFVIPWGSHWIIGTTDTDWDLDLAHPAASQSDIDYLLEHANTLLADPLDRDDVVGVYAGLRPLLSGESDSTSKLSREHAVASPVKGLTMIAGGKYTTYRVMAKDAVDHAVHGLERLVPPSITERVPLLGAEGYGALWNARERVAARNGLRVNTVEHLLGRYGSMIDEVLGLIDSDPKLGMPMDSAPSYMKAEIVYAASHEGALHLDDVLARRTRISIETWDRGDAAAREAAELVAPVLGWDATDIDREVEHYQKRIAAERESQRAPDDRTADAARLGAPDVRGAVTGHGGLSS</sequence>
<dbReference type="SUPFAM" id="SSF51905">
    <property type="entry name" value="FAD/NAD(P)-binding domain"/>
    <property type="match status" value="1"/>
</dbReference>
<proteinExistence type="inferred from homology"/>
<evidence type="ECO:0000256" key="5">
    <source>
        <dbReference type="ARBA" id="ARBA00023002"/>
    </source>
</evidence>
<keyword evidence="4" id="KW-0274">FAD</keyword>
<feature type="domain" description="Alpha-glycerophosphate oxidase C-terminal" evidence="9">
    <location>
        <begin position="403"/>
        <end position="526"/>
    </location>
</feature>
<dbReference type="Pfam" id="PF16901">
    <property type="entry name" value="DAO_C"/>
    <property type="match status" value="1"/>
</dbReference>
<keyword evidence="3 6" id="KW-0285">Flavoprotein</keyword>
<evidence type="ECO:0000259" key="8">
    <source>
        <dbReference type="Pfam" id="PF01266"/>
    </source>
</evidence>
<comment type="caution">
    <text evidence="10">The sequence shown here is derived from an EMBL/GenBank/DDBJ whole genome shotgun (WGS) entry which is preliminary data.</text>
</comment>
<evidence type="ECO:0000256" key="2">
    <source>
        <dbReference type="ARBA" id="ARBA00007330"/>
    </source>
</evidence>
<feature type="region of interest" description="Disordered" evidence="7">
    <location>
        <begin position="539"/>
        <end position="576"/>
    </location>
</feature>
<dbReference type="InterPro" id="IPR006076">
    <property type="entry name" value="FAD-dep_OxRdtase"/>
</dbReference>
<dbReference type="EC" id="1.1.5.3" evidence="6"/>
<dbReference type="Gene3D" id="1.10.8.870">
    <property type="entry name" value="Alpha-glycerophosphate oxidase, cap domain"/>
    <property type="match status" value="1"/>
</dbReference>
<dbReference type="PANTHER" id="PTHR11985">
    <property type="entry name" value="GLYCEROL-3-PHOSPHATE DEHYDROGENASE"/>
    <property type="match status" value="1"/>
</dbReference>
<evidence type="ECO:0000256" key="1">
    <source>
        <dbReference type="ARBA" id="ARBA00001974"/>
    </source>
</evidence>
<name>A0ABX3C0F4_9MYCO</name>
<evidence type="ECO:0000313" key="11">
    <source>
        <dbReference type="Proteomes" id="UP000179621"/>
    </source>
</evidence>
<gene>
    <name evidence="10" type="ORF">BKG73_12420</name>
</gene>
<accession>A0ABX3C0F4</accession>
<protein>
    <recommendedName>
        <fullName evidence="6">Glycerol-3-phosphate dehydrogenase</fullName>
        <ecNumber evidence="6">1.1.5.3</ecNumber>
    </recommendedName>
</protein>
<comment type="catalytic activity">
    <reaction evidence="6">
        <text>a quinone + sn-glycerol 3-phosphate = dihydroxyacetone phosphate + a quinol</text>
        <dbReference type="Rhea" id="RHEA:18977"/>
        <dbReference type="ChEBI" id="CHEBI:24646"/>
        <dbReference type="ChEBI" id="CHEBI:57597"/>
        <dbReference type="ChEBI" id="CHEBI:57642"/>
        <dbReference type="ChEBI" id="CHEBI:132124"/>
        <dbReference type="EC" id="1.1.5.3"/>
    </reaction>
</comment>
<dbReference type="PROSITE" id="PS00977">
    <property type="entry name" value="FAD_G3PDH_1"/>
    <property type="match status" value="1"/>
</dbReference>
<dbReference type="InterPro" id="IPR000447">
    <property type="entry name" value="G3P_DH_FAD-dep"/>
</dbReference>
<dbReference type="EMBL" id="MLIH01000012">
    <property type="protein sequence ID" value="OHU09922.1"/>
    <property type="molecule type" value="Genomic_DNA"/>
</dbReference>
<organism evidence="10 11">
    <name type="scientific">Mycobacteroides saopaulense</name>
    <dbReference type="NCBI Taxonomy" id="1578165"/>
    <lineage>
        <taxon>Bacteria</taxon>
        <taxon>Bacillati</taxon>
        <taxon>Actinomycetota</taxon>
        <taxon>Actinomycetes</taxon>
        <taxon>Mycobacteriales</taxon>
        <taxon>Mycobacteriaceae</taxon>
        <taxon>Mycobacteroides</taxon>
    </lineage>
</organism>
<dbReference type="Pfam" id="PF01266">
    <property type="entry name" value="DAO"/>
    <property type="match status" value="1"/>
</dbReference>
<reference evidence="10 11" key="1">
    <citation type="submission" date="2016-10" db="EMBL/GenBank/DDBJ databases">
        <title>Evaluation of Human, Animal and Environmental Mycobacterium chelonae Isolates by Core Genome Phylogenomic Analysis, Targeted Gene Comparison, and Anti-microbial Susceptibility Patterns: A Tale of Mistaken Identities.</title>
        <authorList>
            <person name="Fogelson S.B."/>
            <person name="Camus A.C."/>
            <person name="Lorenz W."/>
            <person name="Vasireddy R."/>
            <person name="Vasireddy S."/>
            <person name="Smith T."/>
            <person name="Brown-Elliott B.A."/>
            <person name="Wallace R.J.Jr."/>
            <person name="Hasan N.A."/>
            <person name="Reischl U."/>
            <person name="Sanchez S."/>
        </authorList>
    </citation>
    <scope>NUCLEOTIDE SEQUENCE [LARGE SCALE GENOMIC DNA]</scope>
    <source>
        <strain evidence="10 11">8528</strain>
    </source>
</reference>
<dbReference type="Gene3D" id="3.30.9.10">
    <property type="entry name" value="D-Amino Acid Oxidase, subunit A, domain 2"/>
    <property type="match status" value="1"/>
</dbReference>
<dbReference type="Proteomes" id="UP000179621">
    <property type="component" value="Unassembled WGS sequence"/>
</dbReference>
<dbReference type="PANTHER" id="PTHR11985:SF31">
    <property type="entry name" value="GLYCEROL-3-PHOSPHATE DEHYDROGENASE 2"/>
    <property type="match status" value="1"/>
</dbReference>
<dbReference type="PRINTS" id="PR01001">
    <property type="entry name" value="FADG3PDH"/>
</dbReference>
<feature type="domain" description="FAD dependent oxidoreductase" evidence="8">
    <location>
        <begin position="26"/>
        <end position="382"/>
    </location>
</feature>
<evidence type="ECO:0000313" key="10">
    <source>
        <dbReference type="EMBL" id="OHU09922.1"/>
    </source>
</evidence>